<evidence type="ECO:0000313" key="2">
    <source>
        <dbReference type="EMBL" id="KAK1442085.1"/>
    </source>
</evidence>
<sequence length="298" mass="34712">MEAKQLGKKDEKRVQINEKQTLDVRRNDHFEDVANYIIVNMDESVPVAVPHPSISMERPEMEWTYMPAIKKPTPSESLAVVDEECDKYKWRPGFCLQLGSQGRKAMLQLLRNVYKGDRKHKQILENMNPPTTISNLPFFKVSMLWELAYHLDVFDEAVAIHRIYGKMKNKVYRNPNAISRPYYTDYEVPKAAMSRSTRPRGIPSNMYSSDYDSPTTDEERHNMIVQKKNMEQLKRNMECLIAVKKAGPEQFIKFISSIKHRDICNQLPPLINKDCEQSAQPQGNVYEYVPQMSSQMYP</sequence>
<organism evidence="2 3">
    <name type="scientific">Babesia gibsoni</name>
    <dbReference type="NCBI Taxonomy" id="33632"/>
    <lineage>
        <taxon>Eukaryota</taxon>
        <taxon>Sar</taxon>
        <taxon>Alveolata</taxon>
        <taxon>Apicomplexa</taxon>
        <taxon>Aconoidasida</taxon>
        <taxon>Piroplasmida</taxon>
        <taxon>Babesiidae</taxon>
        <taxon>Babesia</taxon>
    </lineage>
</organism>
<name>A0AAD8LGB3_BABGI</name>
<protein>
    <submittedName>
        <fullName evidence="2">Uncharacterized protein</fullName>
    </submittedName>
</protein>
<feature type="compositionally biased region" description="Polar residues" evidence="1">
    <location>
        <begin position="205"/>
        <end position="214"/>
    </location>
</feature>
<comment type="caution">
    <text evidence="2">The sequence shown here is derived from an EMBL/GenBank/DDBJ whole genome shotgun (WGS) entry which is preliminary data.</text>
</comment>
<accession>A0AAD8LGB3</accession>
<dbReference type="EMBL" id="JAVEPI010000004">
    <property type="protein sequence ID" value="KAK1442085.1"/>
    <property type="molecule type" value="Genomic_DNA"/>
</dbReference>
<gene>
    <name evidence="2" type="ORF">BgAZ_401150</name>
</gene>
<feature type="region of interest" description="Disordered" evidence="1">
    <location>
        <begin position="194"/>
        <end position="217"/>
    </location>
</feature>
<keyword evidence="3" id="KW-1185">Reference proteome</keyword>
<proteinExistence type="predicted"/>
<evidence type="ECO:0000313" key="3">
    <source>
        <dbReference type="Proteomes" id="UP001230268"/>
    </source>
</evidence>
<dbReference type="Proteomes" id="UP001230268">
    <property type="component" value="Unassembled WGS sequence"/>
</dbReference>
<evidence type="ECO:0000256" key="1">
    <source>
        <dbReference type="SAM" id="MobiDB-lite"/>
    </source>
</evidence>
<reference evidence="2" key="1">
    <citation type="submission" date="2023-08" db="EMBL/GenBank/DDBJ databases">
        <title>Draft sequence of the Babesia gibsoni genome.</title>
        <authorList>
            <person name="Yamagishi J.Y."/>
            <person name="Xuan X.X."/>
        </authorList>
    </citation>
    <scope>NUCLEOTIDE SEQUENCE</scope>
    <source>
        <strain evidence="2">Azabu</strain>
    </source>
</reference>
<dbReference type="AlphaFoldDB" id="A0AAD8LGB3"/>